<dbReference type="InterPro" id="IPR000674">
    <property type="entry name" value="Ald_Oxase/Xan_DH_a/b"/>
</dbReference>
<organism evidence="3 4">
    <name type="scientific">Desulfofustis glycolicus DSM 9705</name>
    <dbReference type="NCBI Taxonomy" id="1121409"/>
    <lineage>
        <taxon>Bacteria</taxon>
        <taxon>Pseudomonadati</taxon>
        <taxon>Thermodesulfobacteriota</taxon>
        <taxon>Desulfobulbia</taxon>
        <taxon>Desulfobulbales</taxon>
        <taxon>Desulfocapsaceae</taxon>
        <taxon>Desulfofustis</taxon>
    </lineage>
</organism>
<dbReference type="SUPFAM" id="SSF56003">
    <property type="entry name" value="Molybdenum cofactor-binding domain"/>
    <property type="match status" value="1"/>
</dbReference>
<dbReference type="PANTHER" id="PTHR11908">
    <property type="entry name" value="XANTHINE DEHYDROGENASE"/>
    <property type="match status" value="1"/>
</dbReference>
<feature type="domain" description="Aldehyde oxidase/xanthine dehydrogenase a/b hammerhead" evidence="2">
    <location>
        <begin position="19"/>
        <end position="122"/>
    </location>
</feature>
<dbReference type="Pfam" id="PF02738">
    <property type="entry name" value="MoCoBD_1"/>
    <property type="match status" value="1"/>
</dbReference>
<dbReference type="AlphaFoldDB" id="A0A1M5YET7"/>
<dbReference type="EMBL" id="FQXS01000035">
    <property type="protein sequence ID" value="SHI10560.1"/>
    <property type="molecule type" value="Genomic_DNA"/>
</dbReference>
<dbReference type="InterPro" id="IPR016208">
    <property type="entry name" value="Ald_Oxase/xanthine_DH-like"/>
</dbReference>
<name>A0A1M5YET7_9BACT</name>
<dbReference type="Gene3D" id="3.30.365.10">
    <property type="entry name" value="Aldehyde oxidase/xanthine dehydrogenase, molybdopterin binding domain"/>
    <property type="match status" value="4"/>
</dbReference>
<dbReference type="InterPro" id="IPR036856">
    <property type="entry name" value="Ald_Oxase/Xan_DH_a/b_sf"/>
</dbReference>
<evidence type="ECO:0000313" key="4">
    <source>
        <dbReference type="Proteomes" id="UP000184139"/>
    </source>
</evidence>
<dbReference type="Proteomes" id="UP000184139">
    <property type="component" value="Unassembled WGS sequence"/>
</dbReference>
<sequence length="709" mass="76211">MNSVFTANLDRADTPDKCDGGARYVHDLQVAGMLHAVTVRSSVRRGTITSITVPELPAGYVQVSAADVPGVNQISYFKDPCPFFAPGSVQYRGEAVLLLVGGDPAKLHRLARQTIIEYDEIPAIHTMEEALAGDKPPIFGSDNIYIEERFGHGDVDGAIARAAEVFTTTTETGYQDHLYLEPQGVLACPEVDRMTIYVSSQGPHAARKVVAAALGWDEASVRVIQTTVGGGFGGKIEPPMFLAAQSAVAAHHCGKPVRLIYTREEDLLCTTKRHPSRITVTSALAADGSILAVDIDSLFQGGGYSQSCAMVLDTGTKKASGVYHFPAIRVRGRGLASNNPMPGAFRGFGAPQNYFALETHLNALARKLGREPLEMKRALFIKQGDATITGGRYHFATGLDETISAATEAAGYYRRRKALPAGPSTRRGLGQALVKFGAPNSVDSKISLDSRSIGLRKHSDGRIEILSELVEMGQGLHTAFRKLVARHLDLPVKRVSHAPGDTDAVPFLSITGASMSVVLFGATLLEAADKLKARLDEPGEVTILQPARQPDHVFWDATALRGEPFHSYAWGTFIAEVEVDMITYQVQVVDLWVALDVGSVIDRRLVQGQIEGGAVQGLGFSLLECMPRDGFSCSLTDYLIPTFLDAPQVHGLIVETPYPPGPYGAKCVGEPPLVGVGPAIADAVANACGVEIYQLPITPEYLLQRMTKR</sequence>
<dbReference type="InterPro" id="IPR008274">
    <property type="entry name" value="AldOxase/xan_DH_MoCoBD1"/>
</dbReference>
<proteinExistence type="predicted"/>
<comment type="cofactor">
    <cofactor evidence="1">
        <name>Mo-molybdopterin cytosine dinucleotide</name>
        <dbReference type="ChEBI" id="CHEBI:71308"/>
    </cofactor>
</comment>
<evidence type="ECO:0000259" key="2">
    <source>
        <dbReference type="SMART" id="SM01008"/>
    </source>
</evidence>
<dbReference type="FunFam" id="3.30.365.10:FF:000001">
    <property type="entry name" value="Xanthine dehydrogenase oxidase"/>
    <property type="match status" value="1"/>
</dbReference>
<protein>
    <submittedName>
        <fullName evidence="3">CO or xanthine dehydrogenase, Mo-binding subunit</fullName>
    </submittedName>
</protein>
<dbReference type="Gene3D" id="3.90.1170.50">
    <property type="entry name" value="Aldehyde oxidase/xanthine dehydrogenase, a/b hammerhead"/>
    <property type="match status" value="1"/>
</dbReference>
<dbReference type="PANTHER" id="PTHR11908:SF157">
    <property type="entry name" value="XANTHINE DEHYDROGENASE SUBUNIT D-RELATED"/>
    <property type="match status" value="1"/>
</dbReference>
<evidence type="ECO:0000256" key="1">
    <source>
        <dbReference type="ARBA" id="ARBA00053029"/>
    </source>
</evidence>
<dbReference type="GO" id="GO:0016491">
    <property type="term" value="F:oxidoreductase activity"/>
    <property type="evidence" value="ECO:0007669"/>
    <property type="project" value="InterPro"/>
</dbReference>
<dbReference type="InterPro" id="IPR046867">
    <property type="entry name" value="AldOxase/xan_DH_MoCoBD2"/>
</dbReference>
<dbReference type="RefSeq" id="WP_073378888.1">
    <property type="nucleotide sequence ID" value="NZ_FQXS01000035.1"/>
</dbReference>
<gene>
    <name evidence="3" type="ORF">SAMN02745124_03957</name>
</gene>
<dbReference type="SUPFAM" id="SSF54665">
    <property type="entry name" value="CO dehydrogenase molybdoprotein N-domain-like"/>
    <property type="match status" value="1"/>
</dbReference>
<dbReference type="STRING" id="1121409.SAMN02745124_03957"/>
<dbReference type="OrthoDB" id="9775084at2"/>
<evidence type="ECO:0000313" key="3">
    <source>
        <dbReference type="EMBL" id="SHI10560.1"/>
    </source>
</evidence>
<dbReference type="Pfam" id="PF20256">
    <property type="entry name" value="MoCoBD_2"/>
    <property type="match status" value="2"/>
</dbReference>
<reference evidence="3 4" key="1">
    <citation type="submission" date="2016-11" db="EMBL/GenBank/DDBJ databases">
        <authorList>
            <person name="Jaros S."/>
            <person name="Januszkiewicz K."/>
            <person name="Wedrychowicz H."/>
        </authorList>
    </citation>
    <scope>NUCLEOTIDE SEQUENCE [LARGE SCALE GENOMIC DNA]</scope>
    <source>
        <strain evidence="3 4">DSM 9705</strain>
    </source>
</reference>
<dbReference type="GO" id="GO:0005506">
    <property type="term" value="F:iron ion binding"/>
    <property type="evidence" value="ECO:0007669"/>
    <property type="project" value="InterPro"/>
</dbReference>
<dbReference type="InterPro" id="IPR037165">
    <property type="entry name" value="AldOxase/xan_DH_Mopterin-bd_sf"/>
</dbReference>
<dbReference type="SMART" id="SM01008">
    <property type="entry name" value="Ald_Xan_dh_C"/>
    <property type="match status" value="1"/>
</dbReference>
<accession>A0A1M5YET7</accession>
<keyword evidence="4" id="KW-1185">Reference proteome</keyword>
<dbReference type="Pfam" id="PF01315">
    <property type="entry name" value="Ald_Xan_dh_C"/>
    <property type="match status" value="1"/>
</dbReference>